<dbReference type="AlphaFoldDB" id="A0A1J8QMV8"/>
<organism evidence="1 2">
    <name type="scientific">Rhizopogon vesiculosus</name>
    <dbReference type="NCBI Taxonomy" id="180088"/>
    <lineage>
        <taxon>Eukaryota</taxon>
        <taxon>Fungi</taxon>
        <taxon>Dikarya</taxon>
        <taxon>Basidiomycota</taxon>
        <taxon>Agaricomycotina</taxon>
        <taxon>Agaricomycetes</taxon>
        <taxon>Agaricomycetidae</taxon>
        <taxon>Boletales</taxon>
        <taxon>Suillineae</taxon>
        <taxon>Rhizopogonaceae</taxon>
        <taxon>Rhizopogon</taxon>
    </lineage>
</organism>
<evidence type="ECO:0000313" key="1">
    <source>
        <dbReference type="EMBL" id="OJA10746.1"/>
    </source>
</evidence>
<keyword evidence="2" id="KW-1185">Reference proteome</keyword>
<name>A0A1J8QMV8_9AGAM</name>
<proteinExistence type="predicted"/>
<dbReference type="Proteomes" id="UP000183567">
    <property type="component" value="Unassembled WGS sequence"/>
</dbReference>
<dbReference type="EMBL" id="LVVM01005377">
    <property type="protein sequence ID" value="OJA10746.1"/>
    <property type="molecule type" value="Genomic_DNA"/>
</dbReference>
<reference evidence="1 2" key="1">
    <citation type="submission" date="2016-03" db="EMBL/GenBank/DDBJ databases">
        <title>Comparative genomics of the ectomycorrhizal sister species Rhizopogon vinicolor and Rhizopogon vesiculosus (Basidiomycota: Boletales) reveals a divergence of the mating type B locus.</title>
        <authorList>
            <person name="Mujic A.B."/>
            <person name="Kuo A."/>
            <person name="Tritt A."/>
            <person name="Lipzen A."/>
            <person name="Chen C."/>
            <person name="Johnson J."/>
            <person name="Sharma A."/>
            <person name="Barry K."/>
            <person name="Grigoriev I.V."/>
            <person name="Spatafora J.W."/>
        </authorList>
    </citation>
    <scope>NUCLEOTIDE SEQUENCE [LARGE SCALE GENOMIC DNA]</scope>
    <source>
        <strain evidence="1 2">AM-OR11-056</strain>
    </source>
</reference>
<evidence type="ECO:0000313" key="2">
    <source>
        <dbReference type="Proteomes" id="UP000183567"/>
    </source>
</evidence>
<protein>
    <submittedName>
        <fullName evidence="1">Uncharacterized protein</fullName>
    </submittedName>
</protein>
<comment type="caution">
    <text evidence="1">The sequence shown here is derived from an EMBL/GenBank/DDBJ whole genome shotgun (WGS) entry which is preliminary data.</text>
</comment>
<gene>
    <name evidence="1" type="ORF">AZE42_04259</name>
</gene>
<sequence length="136" mass="15176">MRSVYSSHGAKCFAKHMSKLDALNIKLPMIQRMPGPARKSNSESNFCVRVRCGIYVRFGPSETMQVSPSDIFAVKVYSLENNPSVVDAMVGNVSSPNWFFLLHFHSVEIGRTSTFVVVESLYGVDGTFESDHLHES</sequence>
<accession>A0A1J8QMV8</accession>